<evidence type="ECO:0000256" key="1">
    <source>
        <dbReference type="SAM" id="MobiDB-lite"/>
    </source>
</evidence>
<evidence type="ECO:0000313" key="2">
    <source>
        <dbReference type="EMBL" id="KND86604.1"/>
    </source>
</evidence>
<comment type="caution">
    <text evidence="2">The sequence shown here is derived from an EMBL/GenBank/DDBJ whole genome shotgun (WGS) entry which is preliminary data.</text>
</comment>
<feature type="region of interest" description="Disordered" evidence="1">
    <location>
        <begin position="1"/>
        <end position="85"/>
    </location>
</feature>
<accession>A0A0L0MXT6</accession>
<name>A0A0L0MXT6_TOLOC</name>
<protein>
    <submittedName>
        <fullName evidence="2">Uncharacterized protein</fullName>
    </submittedName>
</protein>
<sequence>QPAESFLRSCSPTSSRRIRRFALHGGPDLRDLRGYRFTGPKHKMSSRESSLGRRKRGSQSPVKSSGTPNTTTTKSTGPYDSNFQQHLTNRGVYPARYTYPDGKALPRPDNMDEIKRVLGQPRPSLSPSQFSEGAFDAFQDADTHAGKEAQVMARGPDGSLSVASRQACYDGALGARGIHSLQSYKQSGPQYDNKAYTLTSIYHGGTLKMYTSHPIPPPAPGERPGFAMTQIKTWGLT</sequence>
<organism evidence="2 3">
    <name type="scientific">Tolypocladium ophioglossoides (strain CBS 100239)</name>
    <name type="common">Snaketongue truffleclub</name>
    <name type="synonym">Elaphocordyceps ophioglossoides</name>
    <dbReference type="NCBI Taxonomy" id="1163406"/>
    <lineage>
        <taxon>Eukaryota</taxon>
        <taxon>Fungi</taxon>
        <taxon>Dikarya</taxon>
        <taxon>Ascomycota</taxon>
        <taxon>Pezizomycotina</taxon>
        <taxon>Sordariomycetes</taxon>
        <taxon>Hypocreomycetidae</taxon>
        <taxon>Hypocreales</taxon>
        <taxon>Ophiocordycipitaceae</taxon>
        <taxon>Tolypocladium</taxon>
    </lineage>
</organism>
<dbReference type="EMBL" id="LFRF01000052">
    <property type="protein sequence ID" value="KND86604.1"/>
    <property type="molecule type" value="Genomic_DNA"/>
</dbReference>
<gene>
    <name evidence="2" type="ORF">TOPH_08723</name>
</gene>
<dbReference type="STRING" id="1163406.A0A0L0MXT6"/>
<dbReference type="AlphaFoldDB" id="A0A0L0MXT6"/>
<proteinExistence type="predicted"/>
<dbReference type="Proteomes" id="UP000036947">
    <property type="component" value="Unassembled WGS sequence"/>
</dbReference>
<feature type="non-terminal residue" evidence="2">
    <location>
        <position position="237"/>
    </location>
</feature>
<reference evidence="2 3" key="1">
    <citation type="journal article" date="2015" name="BMC Genomics">
        <title>The genome of the truffle-parasite Tolypocladium ophioglossoides and the evolution of antifungal peptaibiotics.</title>
        <authorList>
            <person name="Quandt C.A."/>
            <person name="Bushley K.E."/>
            <person name="Spatafora J.W."/>
        </authorList>
    </citation>
    <scope>NUCLEOTIDE SEQUENCE [LARGE SCALE GENOMIC DNA]</scope>
    <source>
        <strain evidence="2 3">CBS 100239</strain>
    </source>
</reference>
<dbReference type="OrthoDB" id="5336565at2759"/>
<feature type="compositionally biased region" description="Low complexity" evidence="1">
    <location>
        <begin position="63"/>
        <end position="78"/>
    </location>
</feature>
<evidence type="ECO:0000313" key="3">
    <source>
        <dbReference type="Proteomes" id="UP000036947"/>
    </source>
</evidence>
<feature type="non-terminal residue" evidence="2">
    <location>
        <position position="1"/>
    </location>
</feature>
<keyword evidence="3" id="KW-1185">Reference proteome</keyword>